<evidence type="ECO:0000313" key="1">
    <source>
        <dbReference type="EMBL" id="KGQ61698.1"/>
    </source>
</evidence>
<dbReference type="RefSeq" id="WP_039163722.1">
    <property type="nucleotide sequence ID" value="NZ_JPJQ01000032.1"/>
</dbReference>
<comment type="caution">
    <text evidence="1">The sequence shown here is derived from an EMBL/GenBank/DDBJ whole genome shotgun (WGS) entry which is preliminary data.</text>
</comment>
<gene>
    <name evidence="1" type="ORF">IO48_07315</name>
</gene>
<evidence type="ECO:0000313" key="2">
    <source>
        <dbReference type="Proteomes" id="UP000030554"/>
    </source>
</evidence>
<organism evidence="1 2">
    <name type="scientific">Gallibacterium anatis 4895</name>
    <dbReference type="NCBI Taxonomy" id="1396510"/>
    <lineage>
        <taxon>Bacteria</taxon>
        <taxon>Pseudomonadati</taxon>
        <taxon>Pseudomonadota</taxon>
        <taxon>Gammaproteobacteria</taxon>
        <taxon>Pasteurellales</taxon>
        <taxon>Pasteurellaceae</taxon>
        <taxon>Gallibacterium</taxon>
    </lineage>
</organism>
<reference evidence="1 2" key="1">
    <citation type="submission" date="2014-07" db="EMBL/GenBank/DDBJ databases">
        <title>Chaperone-usher fimbriae in a diverse selection of Gallibacterium genomes.</title>
        <authorList>
            <person name="Kudirkiene E."/>
            <person name="Bager R.J."/>
            <person name="Johnson T.J."/>
            <person name="Bojesen A.M."/>
        </authorList>
    </citation>
    <scope>NUCLEOTIDE SEQUENCE [LARGE SCALE GENOMIC DNA]</scope>
    <source>
        <strain evidence="1 2">4895</strain>
    </source>
</reference>
<name>A0A0A2ZXC4_9PAST</name>
<accession>A0A0A2ZXC4</accession>
<dbReference type="EMBL" id="JPJQ01000032">
    <property type="protein sequence ID" value="KGQ61698.1"/>
    <property type="molecule type" value="Genomic_DNA"/>
</dbReference>
<dbReference type="Proteomes" id="UP000030554">
    <property type="component" value="Unassembled WGS sequence"/>
</dbReference>
<proteinExistence type="predicted"/>
<protein>
    <submittedName>
        <fullName evidence="1">Uncharacterized protein</fullName>
    </submittedName>
</protein>
<sequence length="308" mass="36400">MDRIKFDQNDTQNYPIEKKLFEEKTHKSKLFNRRNVSGEINQYAICPACNGPVQVIGLYKKLRNTDKPYGKHINYSLSGLASYYQEDYDYCPYRAKRQEYNKETRKAEVNPLVRSIIQKLVLNFDRMIYLISKYTGIYISKSFARILLNDYFDSKAYLYPGSTLINIPFMLMYFMRANTLFYRKIDLKSRLAQALENCQELAIDNGKICNNTDGYQSLEFCFIAHETKLNQHTLIETLLFQVMLNNKLIYEDKLELEPKYIENLIHFDQTKLSEKIKENNKSLIKLAKEVAQEKGFTFREGEREFLLS</sequence>
<dbReference type="AlphaFoldDB" id="A0A0A2ZXC4"/>